<keyword evidence="2" id="KW-1185">Reference proteome</keyword>
<protein>
    <submittedName>
        <fullName evidence="1">Uncharacterized protein</fullName>
    </submittedName>
</protein>
<dbReference type="OrthoDB" id="394306at2"/>
<reference evidence="2" key="1">
    <citation type="submission" date="2016-10" db="EMBL/GenBank/DDBJ databases">
        <authorList>
            <person name="Beylefeld A."/>
            <person name="Abolnik C."/>
        </authorList>
    </citation>
    <scope>NUCLEOTIDE SEQUENCE [LARGE SCALE GENOMIC DNA]</scope>
    <source>
        <strain evidence="2">B359_6</strain>
    </source>
</reference>
<accession>A0A1L4FSQ8</accession>
<name>A0A1L4FSQ8_9BACT</name>
<dbReference type="KEGG" id="mpul:BLA55_03105"/>
<sequence>MEQSVFKYFVDELNRIEKEFRTITRKIEHPDWRVYRTKSRCLLDDFGNKYYYNITQYYTIKEVDGKKKRRYFKYYHHDYLKQVGKSKYSPEAKKLAFDVHFNGSKRPKWMNINTYNSWIKQQRRERAISEKLCDKIQNSINSESNLLKKYEVKPEHNGVLYVEMDDTYKKYRIDKGASKLMCRMLTFNLFNWKTGQFECVNNVQIYFETHLKDNKYNDDTELKELIKWIKNNYYDTNLKICIKGDGAWNIKQVAKHFEY</sequence>
<evidence type="ECO:0000313" key="2">
    <source>
        <dbReference type="Proteomes" id="UP000184322"/>
    </source>
</evidence>
<dbReference type="Proteomes" id="UP000184322">
    <property type="component" value="Chromosome"/>
</dbReference>
<dbReference type="RefSeq" id="WP_073372628.1">
    <property type="nucleotide sequence ID" value="NZ_CP017813.1"/>
</dbReference>
<dbReference type="EMBL" id="CP017813">
    <property type="protein sequence ID" value="APJ38624.1"/>
    <property type="molecule type" value="Genomic_DNA"/>
</dbReference>
<evidence type="ECO:0000313" key="1">
    <source>
        <dbReference type="EMBL" id="APJ38624.1"/>
    </source>
</evidence>
<proteinExistence type="predicted"/>
<dbReference type="AlphaFoldDB" id="A0A1L4FSQ8"/>
<organism evidence="1 2">
    <name type="scientific">Mycoplasmopsis pullorum</name>
    <dbReference type="NCBI Taxonomy" id="48003"/>
    <lineage>
        <taxon>Bacteria</taxon>
        <taxon>Bacillati</taxon>
        <taxon>Mycoplasmatota</taxon>
        <taxon>Mycoplasmoidales</taxon>
        <taxon>Metamycoplasmataceae</taxon>
        <taxon>Mycoplasmopsis</taxon>
    </lineage>
</organism>
<gene>
    <name evidence="1" type="ORF">BLA55_03105</name>
</gene>